<dbReference type="GO" id="GO:0005524">
    <property type="term" value="F:ATP binding"/>
    <property type="evidence" value="ECO:0007669"/>
    <property type="project" value="UniProtKB-KW"/>
</dbReference>
<dbReference type="InterPro" id="IPR003593">
    <property type="entry name" value="AAA+_ATPase"/>
</dbReference>
<comment type="subcellular location">
    <subcellularLocation>
        <location evidence="1">Cell membrane</location>
        <topology evidence="1">Peripheral membrane protein</topology>
    </subcellularLocation>
</comment>
<keyword evidence="4" id="KW-1003">Cell membrane</keyword>
<gene>
    <name evidence="17" type="ORF">ACFOY7_02140</name>
</gene>
<evidence type="ECO:0000256" key="6">
    <source>
        <dbReference type="ARBA" id="ARBA00022741"/>
    </source>
</evidence>
<evidence type="ECO:0000256" key="8">
    <source>
        <dbReference type="ARBA" id="ARBA00022967"/>
    </source>
</evidence>
<keyword evidence="10" id="KW-0921">Nickel transport</keyword>
<keyword evidence="3" id="KW-0813">Transport</keyword>
<organism evidence="17 18">
    <name type="scientific">Gracilibacillus xinjiangensis</name>
    <dbReference type="NCBI Taxonomy" id="1193282"/>
    <lineage>
        <taxon>Bacteria</taxon>
        <taxon>Bacillati</taxon>
        <taxon>Bacillota</taxon>
        <taxon>Bacilli</taxon>
        <taxon>Bacillales</taxon>
        <taxon>Bacillaceae</taxon>
        <taxon>Gracilibacillus</taxon>
    </lineage>
</organism>
<dbReference type="Proteomes" id="UP001595882">
    <property type="component" value="Unassembled WGS sequence"/>
</dbReference>
<dbReference type="SUPFAM" id="SSF52540">
    <property type="entry name" value="P-loop containing nucleoside triphosphate hydrolases"/>
    <property type="match status" value="1"/>
</dbReference>
<accession>A0ABV8WTH3</accession>
<evidence type="ECO:0000256" key="5">
    <source>
        <dbReference type="ARBA" id="ARBA00022596"/>
    </source>
</evidence>
<keyword evidence="5" id="KW-0533">Nickel</keyword>
<evidence type="ECO:0000259" key="16">
    <source>
        <dbReference type="PROSITE" id="PS50893"/>
    </source>
</evidence>
<comment type="similarity">
    <text evidence="2">Belongs to the ABC transporter superfamily.</text>
</comment>
<evidence type="ECO:0000256" key="2">
    <source>
        <dbReference type="ARBA" id="ARBA00005417"/>
    </source>
</evidence>
<keyword evidence="6" id="KW-0547">Nucleotide-binding</keyword>
<evidence type="ECO:0000256" key="7">
    <source>
        <dbReference type="ARBA" id="ARBA00022840"/>
    </source>
</evidence>
<evidence type="ECO:0000256" key="10">
    <source>
        <dbReference type="ARBA" id="ARBA00023112"/>
    </source>
</evidence>
<dbReference type="InterPro" id="IPR003439">
    <property type="entry name" value="ABC_transporter-like_ATP-bd"/>
</dbReference>
<dbReference type="Pfam" id="PF00005">
    <property type="entry name" value="ABC_tran"/>
    <property type="match status" value="1"/>
</dbReference>
<evidence type="ECO:0000256" key="1">
    <source>
        <dbReference type="ARBA" id="ARBA00004202"/>
    </source>
</evidence>
<evidence type="ECO:0000256" key="14">
    <source>
        <dbReference type="ARBA" id="ARBA00044143"/>
    </source>
</evidence>
<dbReference type="PANTHER" id="PTHR43297:SF13">
    <property type="entry name" value="NICKEL ABC TRANSPORTER, ATP-BINDING PROTEIN"/>
    <property type="match status" value="1"/>
</dbReference>
<evidence type="ECO:0000256" key="15">
    <source>
        <dbReference type="ARBA" id="ARBA00048610"/>
    </source>
</evidence>
<dbReference type="EMBL" id="JBHSDT010000002">
    <property type="protein sequence ID" value="MFC4401896.1"/>
    <property type="molecule type" value="Genomic_DNA"/>
</dbReference>
<dbReference type="RefSeq" id="WP_390248931.1">
    <property type="nucleotide sequence ID" value="NZ_JBHSDT010000002.1"/>
</dbReference>
<keyword evidence="18" id="KW-1185">Reference proteome</keyword>
<evidence type="ECO:0000256" key="11">
    <source>
        <dbReference type="ARBA" id="ARBA00023136"/>
    </source>
</evidence>
<evidence type="ECO:0000313" key="18">
    <source>
        <dbReference type="Proteomes" id="UP001595882"/>
    </source>
</evidence>
<keyword evidence="8" id="KW-1278">Translocase</keyword>
<keyword evidence="7 17" id="KW-0067">ATP-binding</keyword>
<name>A0ABV8WTH3_9BACI</name>
<evidence type="ECO:0000256" key="3">
    <source>
        <dbReference type="ARBA" id="ARBA00022448"/>
    </source>
</evidence>
<dbReference type="PROSITE" id="PS50893">
    <property type="entry name" value="ABC_TRANSPORTER_2"/>
    <property type="match status" value="1"/>
</dbReference>
<comment type="catalytic activity">
    <reaction evidence="15">
        <text>Ni(2+)(out) + ATP + H2O = Ni(2+)(in) + ADP + phosphate + H(+)</text>
        <dbReference type="Rhea" id="RHEA:15557"/>
        <dbReference type="ChEBI" id="CHEBI:15377"/>
        <dbReference type="ChEBI" id="CHEBI:15378"/>
        <dbReference type="ChEBI" id="CHEBI:30616"/>
        <dbReference type="ChEBI" id="CHEBI:43474"/>
        <dbReference type="ChEBI" id="CHEBI:49786"/>
        <dbReference type="ChEBI" id="CHEBI:456216"/>
        <dbReference type="EC" id="7.2.2.11"/>
    </reaction>
    <physiologicalReaction direction="left-to-right" evidence="15">
        <dbReference type="Rhea" id="RHEA:15558"/>
    </physiologicalReaction>
</comment>
<dbReference type="PROSITE" id="PS00211">
    <property type="entry name" value="ABC_TRANSPORTER_1"/>
    <property type="match status" value="1"/>
</dbReference>
<protein>
    <recommendedName>
        <fullName evidence="14">Nickel import system ATP-binding protein NikD</fullName>
        <ecNumber evidence="13">7.2.2.11</ecNumber>
    </recommendedName>
</protein>
<dbReference type="InterPro" id="IPR050388">
    <property type="entry name" value="ABC_Ni/Peptide_Import"/>
</dbReference>
<evidence type="ECO:0000256" key="13">
    <source>
        <dbReference type="ARBA" id="ARBA00039098"/>
    </source>
</evidence>
<evidence type="ECO:0000256" key="4">
    <source>
        <dbReference type="ARBA" id="ARBA00022475"/>
    </source>
</evidence>
<dbReference type="EC" id="7.2.2.11" evidence="13"/>
<keyword evidence="9" id="KW-0406">Ion transport</keyword>
<dbReference type="Gene3D" id="3.40.50.300">
    <property type="entry name" value="P-loop containing nucleotide triphosphate hydrolases"/>
    <property type="match status" value="1"/>
</dbReference>
<comment type="caution">
    <text evidence="17">The sequence shown here is derived from an EMBL/GenBank/DDBJ whole genome shotgun (WGS) entry which is preliminary data.</text>
</comment>
<dbReference type="InterPro" id="IPR017871">
    <property type="entry name" value="ABC_transporter-like_CS"/>
</dbReference>
<evidence type="ECO:0000313" key="17">
    <source>
        <dbReference type="EMBL" id="MFC4401896.1"/>
    </source>
</evidence>
<comment type="subunit">
    <text evidence="12">The complex is composed of two ATP-binding proteins (NikD and NikE), two transmembrane proteins (NikB and NikC) and a solute-binding protein (NikA).</text>
</comment>
<dbReference type="PANTHER" id="PTHR43297">
    <property type="entry name" value="OLIGOPEPTIDE TRANSPORT ATP-BINDING PROTEIN APPD"/>
    <property type="match status" value="1"/>
</dbReference>
<evidence type="ECO:0000256" key="9">
    <source>
        <dbReference type="ARBA" id="ARBA00023065"/>
    </source>
</evidence>
<feature type="domain" description="ABC transporter" evidence="16">
    <location>
        <begin position="7"/>
        <end position="232"/>
    </location>
</feature>
<proteinExistence type="inferred from homology"/>
<keyword evidence="11" id="KW-0472">Membrane</keyword>
<reference evidence="18" key="1">
    <citation type="journal article" date="2019" name="Int. J. Syst. Evol. Microbiol.">
        <title>The Global Catalogue of Microorganisms (GCM) 10K type strain sequencing project: providing services to taxonomists for standard genome sequencing and annotation.</title>
        <authorList>
            <consortium name="The Broad Institute Genomics Platform"/>
            <consortium name="The Broad Institute Genome Sequencing Center for Infectious Disease"/>
            <person name="Wu L."/>
            <person name="Ma J."/>
        </authorList>
    </citation>
    <scope>NUCLEOTIDE SEQUENCE [LARGE SCALE GENOMIC DNA]</scope>
    <source>
        <strain evidence="18">CCUG 37865</strain>
    </source>
</reference>
<dbReference type="InterPro" id="IPR027417">
    <property type="entry name" value="P-loop_NTPase"/>
</dbReference>
<evidence type="ECO:0000256" key="12">
    <source>
        <dbReference type="ARBA" id="ARBA00038669"/>
    </source>
</evidence>
<dbReference type="SMART" id="SM00382">
    <property type="entry name" value="AAA"/>
    <property type="match status" value="1"/>
</dbReference>
<sequence>MKALVEIKGLSVFHRHSKQEILKDISLTINKGEIVALVGASGSGKSLLAEAIFHILPSTMDYMGKMLLQNHRIEQSMNGKKIVLVPQSVNALDPLMKIGKQIQLFSHDVNRIKRILNQLQLTDNVMSKYPFQLSGGQARRILVATALISNASFIVADEPTPGLDEQARHEMLQLLKSIQSDDRALLMITHDFQAAQEIADKIAVLYQGEIVEVVNKIAFDKEGSKLVHPYTKALWKALPENYFSIKGTSYANS</sequence>